<protein>
    <submittedName>
        <fullName evidence="1">Uncharacterized protein</fullName>
    </submittedName>
</protein>
<dbReference type="EMBL" id="JACJTE010000143">
    <property type="protein sequence ID" value="MBD2566120.1"/>
    <property type="molecule type" value="Genomic_DNA"/>
</dbReference>
<reference evidence="1 2" key="1">
    <citation type="journal article" date="2020" name="ISME J.">
        <title>Comparative genomics reveals insights into cyanobacterial evolution and habitat adaptation.</title>
        <authorList>
            <person name="Chen M.Y."/>
            <person name="Teng W.K."/>
            <person name="Zhao L."/>
            <person name="Hu C.X."/>
            <person name="Zhou Y.K."/>
            <person name="Han B.P."/>
            <person name="Song L.R."/>
            <person name="Shu W.S."/>
        </authorList>
    </citation>
    <scope>NUCLEOTIDE SEQUENCE [LARGE SCALE GENOMIC DNA]</scope>
    <source>
        <strain evidence="1 2">FACHB-391</strain>
    </source>
</reference>
<accession>A0ABR8F7F0</accession>
<comment type="caution">
    <text evidence="1">The sequence shown here is derived from an EMBL/GenBank/DDBJ whole genome shotgun (WGS) entry which is preliminary data.</text>
</comment>
<keyword evidence="2" id="KW-1185">Reference proteome</keyword>
<name>A0ABR8F7F0_NOSLI</name>
<organism evidence="1 2">
    <name type="scientific">Nostoc linckia FACHB-391</name>
    <dbReference type="NCBI Taxonomy" id="2692906"/>
    <lineage>
        <taxon>Bacteria</taxon>
        <taxon>Bacillati</taxon>
        <taxon>Cyanobacteriota</taxon>
        <taxon>Cyanophyceae</taxon>
        <taxon>Nostocales</taxon>
        <taxon>Nostocaceae</taxon>
        <taxon>Nostoc</taxon>
    </lineage>
</organism>
<sequence>MKNRERPKSAVLERMGSSAAFAWQFCAVTKGNFRNIQARARVLQLERVLSKEFRGENR</sequence>
<gene>
    <name evidence="1" type="ORF">H6G95_37385</name>
</gene>
<dbReference type="Proteomes" id="UP000604661">
    <property type="component" value="Unassembled WGS sequence"/>
</dbReference>
<evidence type="ECO:0000313" key="1">
    <source>
        <dbReference type="EMBL" id="MBD2566120.1"/>
    </source>
</evidence>
<evidence type="ECO:0000313" key="2">
    <source>
        <dbReference type="Proteomes" id="UP000604661"/>
    </source>
</evidence>
<proteinExistence type="predicted"/>